<keyword evidence="2" id="KW-1003">Cell membrane</keyword>
<dbReference type="GO" id="GO:0005886">
    <property type="term" value="C:plasma membrane"/>
    <property type="evidence" value="ECO:0007669"/>
    <property type="project" value="UniProtKB-SubCell"/>
</dbReference>
<sequence length="628" mass="66907">MGPGTPPPGTPVPPRGRGSRRPAPVRPWQEEATQVQRPPDPEATRFIPRTAGVPMNSRWPVADPDVMRPYDALATQVMPALKGPLVKPRPGEDAPEAPAKAPSLAKASGRMAIASLISRITGFLWKLLLVGAIGQGIANDSFNVANTMPNIIFELLMGGVLASVVVPLLVRSQDEPDGGTAYTQRLITVAFSLLLVGTVVAVIAAPAFTSLYVDGSGHASSALTTAFAYLLLPEIFFYGVFALLSAVLNAKQIFGPTAWAPVINNLVVIFTILVVWIMPGDINTEQVSITDPKVLTLGIGVTGGIVAQALLLVPPLLRSGFRFKWRWGIDKQMKEFGGLALWILGYVAVSQVGYTINTRVLTSGSPGGVTAYSNAWLLFQLPYGVIGVSLLTAIMPRMSRAAADGDHKKLIGDLSYASRISTVMLVPISAVMTVVGGSIGIALFTFGKGTIETAERLGDALAISAFALLPYALVMLQMRVFYAMKDARTPTLIMIVMTLVKVPLLYLCPVLLAPDNVVLGVMMVNALTFVVGAILGQVWLWVTLGNLRSKRVIGVILFTVVASVLGVAAAWVAGKLVPDFFGPRLGAWAKLLLQSVVGIVVSFGVLMALKVEELRPATSRFTRLIKRG</sequence>
<dbReference type="GO" id="GO:0034204">
    <property type="term" value="P:lipid translocation"/>
    <property type="evidence" value="ECO:0007669"/>
    <property type="project" value="TreeGrafter"/>
</dbReference>
<dbReference type="CDD" id="cd13123">
    <property type="entry name" value="MATE_MurJ_like"/>
    <property type="match status" value="1"/>
</dbReference>
<dbReference type="PATRIC" id="fig|749927.5.peg.9705"/>
<evidence type="ECO:0000313" key="11">
    <source>
        <dbReference type="Proteomes" id="UP000000328"/>
    </source>
</evidence>
<accession>A0A0H3DLE4</accession>
<feature type="transmembrane region" description="Helical" evidence="9">
    <location>
        <begin position="585"/>
        <end position="609"/>
    </location>
</feature>
<dbReference type="GO" id="GO:0009252">
    <property type="term" value="P:peptidoglycan biosynthetic process"/>
    <property type="evidence" value="ECO:0007669"/>
    <property type="project" value="UniProtKB-KW"/>
</dbReference>
<dbReference type="RefSeq" id="WP_013231054.1">
    <property type="nucleotide sequence ID" value="NC_014318.1"/>
</dbReference>
<feature type="transmembrane region" description="Helical" evidence="9">
    <location>
        <begin position="226"/>
        <end position="246"/>
    </location>
</feature>
<dbReference type="PANTHER" id="PTHR47019:SF1">
    <property type="entry name" value="LIPID II FLIPPASE MURJ"/>
    <property type="match status" value="1"/>
</dbReference>
<evidence type="ECO:0000256" key="5">
    <source>
        <dbReference type="ARBA" id="ARBA00022984"/>
    </source>
</evidence>
<feature type="transmembrane region" description="Helical" evidence="9">
    <location>
        <begin position="492"/>
        <end position="512"/>
    </location>
</feature>
<feature type="transmembrane region" description="Helical" evidence="9">
    <location>
        <begin position="116"/>
        <end position="138"/>
    </location>
</feature>
<evidence type="ECO:0000256" key="8">
    <source>
        <dbReference type="SAM" id="MobiDB-lite"/>
    </source>
</evidence>
<feature type="transmembrane region" description="Helical" evidence="9">
    <location>
        <begin position="461"/>
        <end position="480"/>
    </location>
</feature>
<feature type="transmembrane region" description="Helical" evidence="9">
    <location>
        <begin position="552"/>
        <end position="573"/>
    </location>
</feature>
<gene>
    <name evidence="10" type="primary">mviN</name>
    <name evidence="10" type="ordered locus">AMED_9349</name>
</gene>
<evidence type="ECO:0000256" key="1">
    <source>
        <dbReference type="ARBA" id="ARBA00004651"/>
    </source>
</evidence>
<feature type="transmembrane region" description="Helical" evidence="9">
    <location>
        <begin position="518"/>
        <end position="540"/>
    </location>
</feature>
<keyword evidence="4" id="KW-0133">Cell shape</keyword>
<dbReference type="InterPro" id="IPR051050">
    <property type="entry name" value="Lipid_II_flippase_MurJ/MviN"/>
</dbReference>
<dbReference type="GO" id="GO:0008360">
    <property type="term" value="P:regulation of cell shape"/>
    <property type="evidence" value="ECO:0007669"/>
    <property type="project" value="UniProtKB-KW"/>
</dbReference>
<keyword evidence="3 9" id="KW-0812">Transmembrane</keyword>
<feature type="transmembrane region" description="Helical" evidence="9">
    <location>
        <begin position="182"/>
        <end position="206"/>
    </location>
</feature>
<dbReference type="EMBL" id="CP002000">
    <property type="protein sequence ID" value="ADJ51037.1"/>
    <property type="molecule type" value="Genomic_DNA"/>
</dbReference>
<keyword evidence="5" id="KW-0573">Peptidoglycan synthesis</keyword>
<evidence type="ECO:0000256" key="2">
    <source>
        <dbReference type="ARBA" id="ARBA00022475"/>
    </source>
</evidence>
<dbReference type="GeneID" id="92876943"/>
<protein>
    <submittedName>
        <fullName evidence="10">MviN-like protein</fullName>
    </submittedName>
</protein>
<dbReference type="HOGENOM" id="CLU_006797_3_0_11"/>
<feature type="transmembrane region" description="Helical" evidence="9">
    <location>
        <begin position="416"/>
        <end position="441"/>
    </location>
</feature>
<keyword evidence="7 9" id="KW-0472">Membrane</keyword>
<dbReference type="eggNOG" id="COG0728">
    <property type="taxonomic scope" value="Bacteria"/>
</dbReference>
<dbReference type="KEGG" id="amd:AMED_9349"/>
<evidence type="ECO:0000256" key="6">
    <source>
        <dbReference type="ARBA" id="ARBA00022989"/>
    </source>
</evidence>
<dbReference type="PRINTS" id="PR01806">
    <property type="entry name" value="VIRFACTRMVIN"/>
</dbReference>
<evidence type="ECO:0000256" key="4">
    <source>
        <dbReference type="ARBA" id="ARBA00022960"/>
    </source>
</evidence>
<dbReference type="OrthoDB" id="9786339at2"/>
<feature type="transmembrane region" description="Helical" evidence="9">
    <location>
        <begin position="376"/>
        <end position="395"/>
    </location>
</feature>
<feature type="region of interest" description="Disordered" evidence="8">
    <location>
        <begin position="1"/>
        <end position="51"/>
    </location>
</feature>
<dbReference type="Proteomes" id="UP000000328">
    <property type="component" value="Chromosome"/>
</dbReference>
<dbReference type="GO" id="GO:0015648">
    <property type="term" value="F:lipid-linked peptidoglycan transporter activity"/>
    <property type="evidence" value="ECO:0007669"/>
    <property type="project" value="TreeGrafter"/>
</dbReference>
<comment type="subcellular location">
    <subcellularLocation>
        <location evidence="1">Cell membrane</location>
        <topology evidence="1">Multi-pass membrane protein</topology>
    </subcellularLocation>
</comment>
<name>A0A0H3DLE4_AMYMU</name>
<dbReference type="AlphaFoldDB" id="A0A0H3DLE4"/>
<evidence type="ECO:0000313" key="10">
    <source>
        <dbReference type="EMBL" id="ADJ51037.1"/>
    </source>
</evidence>
<proteinExistence type="predicted"/>
<feature type="transmembrane region" description="Helical" evidence="9">
    <location>
        <begin position="297"/>
        <end position="317"/>
    </location>
</feature>
<feature type="transmembrane region" description="Helical" evidence="9">
    <location>
        <begin position="150"/>
        <end position="170"/>
    </location>
</feature>
<organism evidence="10 11">
    <name type="scientific">Amycolatopsis mediterranei (strain U-32)</name>
    <dbReference type="NCBI Taxonomy" id="749927"/>
    <lineage>
        <taxon>Bacteria</taxon>
        <taxon>Bacillati</taxon>
        <taxon>Actinomycetota</taxon>
        <taxon>Actinomycetes</taxon>
        <taxon>Pseudonocardiales</taxon>
        <taxon>Pseudonocardiaceae</taxon>
        <taxon>Amycolatopsis</taxon>
    </lineage>
</organism>
<evidence type="ECO:0000256" key="3">
    <source>
        <dbReference type="ARBA" id="ARBA00022692"/>
    </source>
</evidence>
<keyword evidence="6 9" id="KW-1133">Transmembrane helix</keyword>
<feature type="compositionally biased region" description="Pro residues" evidence="8">
    <location>
        <begin position="1"/>
        <end position="14"/>
    </location>
</feature>
<evidence type="ECO:0000256" key="7">
    <source>
        <dbReference type="ARBA" id="ARBA00023136"/>
    </source>
</evidence>
<dbReference type="Pfam" id="PF03023">
    <property type="entry name" value="MurJ"/>
    <property type="match status" value="1"/>
</dbReference>
<dbReference type="NCBIfam" id="TIGR01695">
    <property type="entry name" value="murJ_mviN"/>
    <property type="match status" value="1"/>
</dbReference>
<reference evidence="10 11" key="1">
    <citation type="journal article" date="2010" name="Cell Res.">
        <title>Complete genome sequence of the rifamycin SV-producing Amycolatopsis mediterranei U32 revealed its genetic characteristics in phylogeny and metabolism.</title>
        <authorList>
            <person name="Zhao W."/>
            <person name="Zhong Y."/>
            <person name="Yuan H."/>
            <person name="Wang J."/>
            <person name="Zheng H."/>
            <person name="Wang Y."/>
            <person name="Cen X."/>
            <person name="Xu F."/>
            <person name="Bai J."/>
            <person name="Han X."/>
            <person name="Lu G."/>
            <person name="Zhu Y."/>
            <person name="Shao Z."/>
            <person name="Yan H."/>
            <person name="Li C."/>
            <person name="Peng N."/>
            <person name="Zhang Z."/>
            <person name="Zhang Y."/>
            <person name="Lin W."/>
            <person name="Fan Y."/>
            <person name="Qin Z."/>
            <person name="Hu Y."/>
            <person name="Zhu B."/>
            <person name="Wang S."/>
            <person name="Ding X."/>
            <person name="Zhao G.P."/>
        </authorList>
    </citation>
    <scope>NUCLEOTIDE SEQUENCE [LARGE SCALE GENOMIC DNA]</scope>
    <source>
        <strain evidence="11">U-32</strain>
    </source>
</reference>
<feature type="transmembrane region" description="Helical" evidence="9">
    <location>
        <begin position="258"/>
        <end position="277"/>
    </location>
</feature>
<dbReference type="PANTHER" id="PTHR47019">
    <property type="entry name" value="LIPID II FLIPPASE MURJ"/>
    <property type="match status" value="1"/>
</dbReference>
<feature type="transmembrane region" description="Helical" evidence="9">
    <location>
        <begin position="338"/>
        <end position="356"/>
    </location>
</feature>
<dbReference type="InterPro" id="IPR004268">
    <property type="entry name" value="MurJ"/>
</dbReference>
<evidence type="ECO:0000256" key="9">
    <source>
        <dbReference type="SAM" id="Phobius"/>
    </source>
</evidence>